<dbReference type="EMBL" id="JAQQWP010000006">
    <property type="protein sequence ID" value="KAK8114917.1"/>
    <property type="molecule type" value="Genomic_DNA"/>
</dbReference>
<dbReference type="InterPro" id="IPR017853">
    <property type="entry name" value="GH"/>
</dbReference>
<reference evidence="3 4" key="1">
    <citation type="submission" date="2023-01" db="EMBL/GenBank/DDBJ databases">
        <title>Analysis of 21 Apiospora genomes using comparative genomics revels a genus with tremendous synthesis potential of carbohydrate active enzymes and secondary metabolites.</title>
        <authorList>
            <person name="Sorensen T."/>
        </authorList>
    </citation>
    <scope>NUCLEOTIDE SEQUENCE [LARGE SCALE GENOMIC DNA]</scope>
    <source>
        <strain evidence="3 4">CBS 117206</strain>
    </source>
</reference>
<evidence type="ECO:0000256" key="1">
    <source>
        <dbReference type="SAM" id="SignalP"/>
    </source>
</evidence>
<keyword evidence="3" id="KW-0378">Hydrolase</keyword>
<protein>
    <submittedName>
        <fullName evidence="3">Glycoside hydrolase family 79 protein</fullName>
    </submittedName>
</protein>
<organism evidence="3 4">
    <name type="scientific">Apiospora kogelbergensis</name>
    <dbReference type="NCBI Taxonomy" id="1337665"/>
    <lineage>
        <taxon>Eukaryota</taxon>
        <taxon>Fungi</taxon>
        <taxon>Dikarya</taxon>
        <taxon>Ascomycota</taxon>
        <taxon>Pezizomycotina</taxon>
        <taxon>Sordariomycetes</taxon>
        <taxon>Xylariomycetidae</taxon>
        <taxon>Amphisphaeriales</taxon>
        <taxon>Apiosporaceae</taxon>
        <taxon>Apiospora</taxon>
    </lineage>
</organism>
<evidence type="ECO:0000259" key="2">
    <source>
        <dbReference type="Pfam" id="PF16862"/>
    </source>
</evidence>
<evidence type="ECO:0000313" key="4">
    <source>
        <dbReference type="Proteomes" id="UP001392437"/>
    </source>
</evidence>
<dbReference type="InterPro" id="IPR031728">
    <property type="entry name" value="GlcAase_C"/>
</dbReference>
<comment type="caution">
    <text evidence="3">The sequence shown here is derived from an EMBL/GenBank/DDBJ whole genome shotgun (WGS) entry which is preliminary data.</text>
</comment>
<gene>
    <name evidence="3" type="ORF">PG999_006986</name>
</gene>
<dbReference type="Gene3D" id="2.60.40.1180">
    <property type="entry name" value="Golgi alpha-mannosidase II"/>
    <property type="match status" value="1"/>
</dbReference>
<name>A0AAW0QX09_9PEZI</name>
<dbReference type="AlphaFoldDB" id="A0AAW0QX09"/>
<dbReference type="Gene3D" id="3.20.20.80">
    <property type="entry name" value="Glycosidases"/>
    <property type="match status" value="1"/>
</dbReference>
<dbReference type="InterPro" id="IPR013780">
    <property type="entry name" value="Glyco_hydro_b"/>
</dbReference>
<dbReference type="Proteomes" id="UP001392437">
    <property type="component" value="Unassembled WGS sequence"/>
</dbReference>
<proteinExistence type="predicted"/>
<dbReference type="InterPro" id="IPR052974">
    <property type="entry name" value="GH79_Enzymes"/>
</dbReference>
<keyword evidence="1" id="KW-0732">Signal</keyword>
<sequence length="536" mass="57610">MYTSISVVSLALLGLAHAGGPIPQNINVKRATQTLKVDTTKPTDAFNVPADFVGFGIESAFLNNFHNAFSANLVSSLRKRMSVPPVVRVGGTSGDRFVFDPAQKEAKTCIGLPDGGKDCQQNSEAIYRLGPSFCEGYKAFPDARMSIQAPMQESPTPLNNTLAFVRCAWDARGGDANKVAAVALGNEPNFYKGTTAADYAKEALRVQKAVIDELGLKGDGRKFFEVANTASNDNAKFGVADVLNAGINKNKLSNSAADHYYQISRKHDWTDDEMQKLMLSHRAITERLQTRYGASIAKSREAGLPFVMSETAAVLGGAPLTFMSGFGYGLWAVDFGLACMARGVSRVANLAGRPVAGRVFWVPDETGGAKNPGPQVRAPYPAAIFLADFVGKTPGAVKELDLGVKDHPYLSAYAMYDAQQGGKLGRVALVNMRLYNGTRTPGDKRGVETFRVPVPQGVQSVKVRRLHADHGAAAMGFDFGGREHNVTWAGQQWSYSVDQGKGHGKVVEDEVKVQDGVAAVNVPDSEAVIVFMKKCH</sequence>
<accession>A0AAW0QX09</accession>
<feature type="signal peptide" evidence="1">
    <location>
        <begin position="1"/>
        <end position="18"/>
    </location>
</feature>
<dbReference type="PANTHER" id="PTHR36183">
    <property type="entry name" value="BETA-GLUCURONIDASE"/>
    <property type="match status" value="1"/>
</dbReference>
<feature type="chain" id="PRO_5043564566" evidence="1">
    <location>
        <begin position="19"/>
        <end position="536"/>
    </location>
</feature>
<dbReference type="GO" id="GO:0016787">
    <property type="term" value="F:hydrolase activity"/>
    <property type="evidence" value="ECO:0007669"/>
    <property type="project" value="UniProtKB-KW"/>
</dbReference>
<evidence type="ECO:0000313" key="3">
    <source>
        <dbReference type="EMBL" id="KAK8114917.1"/>
    </source>
</evidence>
<dbReference type="PANTHER" id="PTHR36183:SF2">
    <property type="entry name" value="BETA-GLUCURONIDASE C-TERMINAL DOMAIN-CONTAINING PROTEIN"/>
    <property type="match status" value="1"/>
</dbReference>
<dbReference type="Pfam" id="PF16862">
    <property type="entry name" value="Glyco_hydro_79C"/>
    <property type="match status" value="1"/>
</dbReference>
<feature type="domain" description="Beta-glucuronidase C-terminal" evidence="2">
    <location>
        <begin position="412"/>
        <end position="529"/>
    </location>
</feature>
<dbReference type="SUPFAM" id="SSF51445">
    <property type="entry name" value="(Trans)glycosidases"/>
    <property type="match status" value="1"/>
</dbReference>
<keyword evidence="4" id="KW-1185">Reference proteome</keyword>